<comment type="caution">
    <text evidence="2">The sequence shown here is derived from an EMBL/GenBank/DDBJ whole genome shotgun (WGS) entry which is preliminary data.</text>
</comment>
<keyword evidence="3" id="KW-1185">Reference proteome</keyword>
<proteinExistence type="predicted"/>
<dbReference type="Proteomes" id="UP001465976">
    <property type="component" value="Unassembled WGS sequence"/>
</dbReference>
<reference evidence="2 3" key="1">
    <citation type="submission" date="2024-02" db="EMBL/GenBank/DDBJ databases">
        <title>A draft genome for the cacao thread blight pathogen Marasmius crinis-equi.</title>
        <authorList>
            <person name="Cohen S.P."/>
            <person name="Baruah I.K."/>
            <person name="Amoako-Attah I."/>
            <person name="Bukari Y."/>
            <person name="Meinhardt L.W."/>
            <person name="Bailey B.A."/>
        </authorList>
    </citation>
    <scope>NUCLEOTIDE SEQUENCE [LARGE SCALE GENOMIC DNA]</scope>
    <source>
        <strain evidence="2 3">GH-76</strain>
    </source>
</reference>
<feature type="region of interest" description="Disordered" evidence="1">
    <location>
        <begin position="752"/>
        <end position="776"/>
    </location>
</feature>
<evidence type="ECO:0000256" key="1">
    <source>
        <dbReference type="SAM" id="MobiDB-lite"/>
    </source>
</evidence>
<gene>
    <name evidence="2" type="ORF">V5O48_009171</name>
</gene>
<name>A0ABR3FC12_9AGAR</name>
<dbReference type="EMBL" id="JBAHYK010000583">
    <property type="protein sequence ID" value="KAL0572792.1"/>
    <property type="molecule type" value="Genomic_DNA"/>
</dbReference>
<protein>
    <submittedName>
        <fullName evidence="2">Uncharacterized protein</fullName>
    </submittedName>
</protein>
<organism evidence="2 3">
    <name type="scientific">Marasmius crinis-equi</name>
    <dbReference type="NCBI Taxonomy" id="585013"/>
    <lineage>
        <taxon>Eukaryota</taxon>
        <taxon>Fungi</taxon>
        <taxon>Dikarya</taxon>
        <taxon>Basidiomycota</taxon>
        <taxon>Agaricomycotina</taxon>
        <taxon>Agaricomycetes</taxon>
        <taxon>Agaricomycetidae</taxon>
        <taxon>Agaricales</taxon>
        <taxon>Marasmiineae</taxon>
        <taxon>Marasmiaceae</taxon>
        <taxon>Marasmius</taxon>
    </lineage>
</organism>
<accession>A0ABR3FC12</accession>
<evidence type="ECO:0000313" key="2">
    <source>
        <dbReference type="EMBL" id="KAL0572792.1"/>
    </source>
</evidence>
<evidence type="ECO:0000313" key="3">
    <source>
        <dbReference type="Proteomes" id="UP001465976"/>
    </source>
</evidence>
<sequence>MRVLNDTTEHAPSVELPAISRNSTKENAKKLFKQLGNSGEDLLTKDARHAITVGVRTGVIAPGTLKNNAREAVVVGWLPAAAETSVFIYNGYTRRLALDNAMGNPLLEFQKHLDKLQKLENDDPKRPRVVQKTREIQDHLNSNGLWLAAVYCVDTIEQDEKRCTIQYALESNGQASKMPEKPSTHLRKALAALAACRSEVDAEALHRLVRVENHVNREVSHLFLTAPHIVSFLGDLLQLQVFKECDLFWNPKLLLQSGKSTWSLLHAIGLQIAMNVLQHQILMLAAFHRLEDPPSNEDLTDMCQFSLPSQSELLNSVAPWSLNTPGFQRPLSAALFSWITELMELFETSYTKFLGSDYMSLYGSNEYVAYARVLQTYYKEVKTSVTSAAAIRVEGSPELSEEERKIIQNAPALLQRITEWVRPNQKNTRLQVLAHAPLLCPSFAVDLLTELNSFSPLFSTCVGWFVPDLALHQDNHAGSNETKDSIEVFVRHLQYFQYHHERADWAVKEWRSHRVDPELSEWLWKFVGTVFNSRYTVLADFSCQDLVSAMSLSHAVITSGAKKEGEKALKGLHILLYKKQFGPNAPMSGPACRLREVNVRLVDLSDNDTMDLFAHECLRLVPDVLRAFHYNFVLSNGYPANSQKHRARIASHCIRFVERASSMRQVLTLCEHLDWMHATFLLSLRAIPGFAEYRYWDIDEETLQSLQQEEKEPSYSDVSFGKSKDDIRALMKKLQKSVQHVASVLCDGAMLGVPTGTEADEEEEEEEKSSSGPLLRLPPHVTEEINSFYDASTKFIRFHFP</sequence>
<feature type="compositionally biased region" description="Acidic residues" evidence="1">
    <location>
        <begin position="758"/>
        <end position="767"/>
    </location>
</feature>